<organism evidence="2 3">
    <name type="scientific">Rhynchosporium agropyri</name>
    <dbReference type="NCBI Taxonomy" id="914238"/>
    <lineage>
        <taxon>Eukaryota</taxon>
        <taxon>Fungi</taxon>
        <taxon>Dikarya</taxon>
        <taxon>Ascomycota</taxon>
        <taxon>Pezizomycotina</taxon>
        <taxon>Leotiomycetes</taxon>
        <taxon>Helotiales</taxon>
        <taxon>Ploettnerulaceae</taxon>
        <taxon>Rhynchosporium</taxon>
    </lineage>
</organism>
<sequence length="391" mass="42081">MALVDYSDSDDSDTEQKPAVKAAPIPAKGAFQKVVDRSNPGKIRVSLPQSALKDDSKADEPTAKRAKTGGGAFSGFNSFLPAPKRAAQTTATLGGGNAAKCGLGAGVNLKTGAGPGFSREPESEREDPEEHHDPPITANDGSETGLPAPKTSQNKEQKPVDEVKLVGKPLMFRPLSVSRKPMKKKKQLPVPSPLNPTVTTPVTPQPKGAKPAQRPKVSLFSMETPEEKSNKPTSTGEYTPMILEVEEADEDELDLQDLEPSYEDYTPNSSQHMAPPAVPTPPVSQSLDDIASDLHLSAAERRQLFGRQKGGRGVQSVTKVINFNTDQEYLHNEELRASGEQIKHNPVRAIAAGKHSLKQLVNAAQSQKEALEESFAKGRNNRAEASSRYGW</sequence>
<dbReference type="PANTHER" id="PTHR13621:SF2">
    <property type="entry name" value="PROLINE-RICH PROTEIN PRCC"/>
    <property type="match status" value="1"/>
</dbReference>
<feature type="compositionally biased region" description="Basic and acidic residues" evidence="1">
    <location>
        <begin position="153"/>
        <end position="165"/>
    </location>
</feature>
<feature type="region of interest" description="Disordered" evidence="1">
    <location>
        <begin position="260"/>
        <end position="284"/>
    </location>
</feature>
<accession>A0A1E1KT55</accession>
<feature type="region of interest" description="Disordered" evidence="1">
    <location>
        <begin position="102"/>
        <end position="239"/>
    </location>
</feature>
<dbReference type="GO" id="GO:0005634">
    <property type="term" value="C:nucleus"/>
    <property type="evidence" value="ECO:0007669"/>
    <property type="project" value="TreeGrafter"/>
</dbReference>
<proteinExistence type="predicted"/>
<name>A0A1E1KT55_9HELO</name>
<reference evidence="3" key="1">
    <citation type="submission" date="2016-03" db="EMBL/GenBank/DDBJ databases">
        <authorList>
            <person name="Guldener U."/>
        </authorList>
    </citation>
    <scope>NUCLEOTIDE SEQUENCE [LARGE SCALE GENOMIC DNA]</scope>
    <source>
        <strain evidence="3">04CH-RAC-A.6.1</strain>
    </source>
</reference>
<feature type="compositionally biased region" description="Low complexity" evidence="1">
    <location>
        <begin position="195"/>
        <end position="206"/>
    </location>
</feature>
<gene>
    <name evidence="2" type="ORF">RAG0_08956</name>
</gene>
<dbReference type="OrthoDB" id="2555634at2759"/>
<feature type="compositionally biased region" description="Low complexity" evidence="1">
    <location>
        <begin position="17"/>
        <end position="30"/>
    </location>
</feature>
<evidence type="ECO:0000256" key="1">
    <source>
        <dbReference type="SAM" id="MobiDB-lite"/>
    </source>
</evidence>
<dbReference type="InterPro" id="IPR018800">
    <property type="entry name" value="PRCC"/>
</dbReference>
<feature type="region of interest" description="Disordered" evidence="1">
    <location>
        <begin position="372"/>
        <end position="391"/>
    </location>
</feature>
<dbReference type="Pfam" id="PF10253">
    <property type="entry name" value="PRCC"/>
    <property type="match status" value="1"/>
</dbReference>
<keyword evidence="3" id="KW-1185">Reference proteome</keyword>
<dbReference type="PANTHER" id="PTHR13621">
    <property type="entry name" value="PROLINE-RICH PROTEIN PRCC"/>
    <property type="match status" value="1"/>
</dbReference>
<dbReference type="EMBL" id="FJUX01000050">
    <property type="protein sequence ID" value="CZT01220.1"/>
    <property type="molecule type" value="Genomic_DNA"/>
</dbReference>
<evidence type="ECO:0008006" key="4">
    <source>
        <dbReference type="Google" id="ProtNLM"/>
    </source>
</evidence>
<evidence type="ECO:0000313" key="3">
    <source>
        <dbReference type="Proteomes" id="UP000178912"/>
    </source>
</evidence>
<evidence type="ECO:0000313" key="2">
    <source>
        <dbReference type="EMBL" id="CZT01220.1"/>
    </source>
</evidence>
<feature type="compositionally biased region" description="Basic and acidic residues" evidence="1">
    <location>
        <begin position="52"/>
        <end position="63"/>
    </location>
</feature>
<dbReference type="Proteomes" id="UP000178912">
    <property type="component" value="Unassembled WGS sequence"/>
</dbReference>
<dbReference type="AlphaFoldDB" id="A0A1E1KT55"/>
<protein>
    <recommendedName>
        <fullName evidence="4">Mitotic checkpoint protein prcc</fullName>
    </recommendedName>
</protein>
<feature type="region of interest" description="Disordered" evidence="1">
    <location>
        <begin position="1"/>
        <end position="79"/>
    </location>
</feature>